<protein>
    <submittedName>
        <fullName evidence="2">Transposase IS66 family protein</fullName>
    </submittedName>
</protein>
<name>A0A662ZF97_9GAMM</name>
<organism evidence="2 3">
    <name type="scientific">Succinivibrio dextrinosolvens</name>
    <dbReference type="NCBI Taxonomy" id="83771"/>
    <lineage>
        <taxon>Bacteria</taxon>
        <taxon>Pseudomonadati</taxon>
        <taxon>Pseudomonadota</taxon>
        <taxon>Gammaproteobacteria</taxon>
        <taxon>Aeromonadales</taxon>
        <taxon>Succinivibrionaceae</taxon>
        <taxon>Succinivibrio</taxon>
    </lineage>
</organism>
<dbReference type="InterPro" id="IPR004291">
    <property type="entry name" value="Transposase_IS66_central"/>
</dbReference>
<sequence length="628" mass="72183">VAVGGSLSSSNGSIVYCPICRRYEEAEVIHNGNENDHMMNISRYRLELIERLVRKFKCKKCGSIISDKLTPDSSKTVFDENKSVESDKVDASLSETLSAQSDLSEAEIMEQQEQDVKLQENLLNTLASESKLVQKNQQLLEENSRLTPKQFAYCDIGMMLPADFNLKTATMFPVITGGKLTLGTVATFIFEHNFNNMPYSRIFSNFKHSGLKRSTAFAAIKAFDRLVLHKEAEIIRDEILKSHIIHADESQVHVRAADSEGRENRQFTCWQFCNSHLDEARYAWYDINESRSQDVPYNILKDADISKSVVVTDGNQTYDKVLKELSATHAYCYAHLRRAVLDDLTDMKLKDLFQELISDCCCYEDVFEKFPEFVKKHEISYEEGLMMALFFNINCLFALEHDLDITQDDYLEQVKEIRSSHSSFFINNIEEIVKELAQKSVHVIERNGIKTYKSNKQEVYGNSIAYAMKRLEGLKQFLSDPEIPLTNSLCERGFRDFAVAKHGFYFIDSIDGTHSFADQMTICRSCINNGVDPHNYMIWLGWNVYQRYMSKYPTGRITSPSPQYIPAKEIPEDEISRYKIRTDIKDLPAGEYAEIGIYDKRYQAITDDIDFTGLGILDYKKLCLKDRL</sequence>
<dbReference type="Proteomes" id="UP000243374">
    <property type="component" value="Unassembled WGS sequence"/>
</dbReference>
<accession>A0A662ZF97</accession>
<feature type="non-terminal residue" evidence="2">
    <location>
        <position position="1"/>
    </location>
</feature>
<evidence type="ECO:0000313" key="2">
    <source>
        <dbReference type="EMBL" id="SFK57101.1"/>
    </source>
</evidence>
<keyword evidence="3" id="KW-1185">Reference proteome</keyword>
<dbReference type="AlphaFoldDB" id="A0A662ZF97"/>
<proteinExistence type="predicted"/>
<reference evidence="2 3" key="1">
    <citation type="submission" date="2016-10" db="EMBL/GenBank/DDBJ databases">
        <authorList>
            <person name="Varghese N."/>
            <person name="Submissions S."/>
        </authorList>
    </citation>
    <scope>NUCLEOTIDE SEQUENCE [LARGE SCALE GENOMIC DNA]</scope>
    <source>
        <strain evidence="2 3">22B</strain>
    </source>
</reference>
<evidence type="ECO:0000313" key="3">
    <source>
        <dbReference type="Proteomes" id="UP000243374"/>
    </source>
</evidence>
<dbReference type="Pfam" id="PF03050">
    <property type="entry name" value="DDE_Tnp_IS66"/>
    <property type="match status" value="1"/>
</dbReference>
<dbReference type="EMBL" id="FOSF01000117">
    <property type="protein sequence ID" value="SFK57101.1"/>
    <property type="molecule type" value="Genomic_DNA"/>
</dbReference>
<evidence type="ECO:0000259" key="1">
    <source>
        <dbReference type="Pfam" id="PF03050"/>
    </source>
</evidence>
<dbReference type="InterPro" id="IPR052344">
    <property type="entry name" value="Transposase-related"/>
</dbReference>
<gene>
    <name evidence="2" type="ORF">SAMN04487865_11172</name>
</gene>
<dbReference type="PANTHER" id="PTHR33678:SF2">
    <property type="match status" value="1"/>
</dbReference>
<dbReference type="PANTHER" id="PTHR33678">
    <property type="entry name" value="BLL1576 PROTEIN"/>
    <property type="match status" value="1"/>
</dbReference>
<dbReference type="RefSeq" id="WP_218148753.1">
    <property type="nucleotide sequence ID" value="NZ_FOSF01000117.1"/>
</dbReference>
<feature type="domain" description="Transposase IS66 central" evidence="1">
    <location>
        <begin position="181"/>
        <end position="514"/>
    </location>
</feature>